<proteinExistence type="predicted"/>
<name>E6QHM9_9ZZZZ</name>
<evidence type="ECO:0000313" key="1">
    <source>
        <dbReference type="EMBL" id="CBI06743.1"/>
    </source>
</evidence>
<dbReference type="EMBL" id="CABQ01000015">
    <property type="protein sequence ID" value="CBI06743.1"/>
    <property type="molecule type" value="Genomic_DNA"/>
</dbReference>
<dbReference type="AlphaFoldDB" id="E6QHM9"/>
<reference evidence="1" key="1">
    <citation type="submission" date="2009-10" db="EMBL/GenBank/DDBJ databases">
        <title>Diversity of trophic interactions inside an arsenic-rich microbial ecosystem.</title>
        <authorList>
            <person name="Bertin P.N."/>
            <person name="Heinrich-Salmeron A."/>
            <person name="Pelletier E."/>
            <person name="Goulhen-Chollet F."/>
            <person name="Arsene-Ploetze F."/>
            <person name="Gallien S."/>
            <person name="Calteau A."/>
            <person name="Vallenet D."/>
            <person name="Casiot C."/>
            <person name="Chane-Woon-Ming B."/>
            <person name="Giloteaux L."/>
            <person name="Barakat M."/>
            <person name="Bonnefoy V."/>
            <person name="Bruneel O."/>
            <person name="Chandler M."/>
            <person name="Cleiss J."/>
            <person name="Duran R."/>
            <person name="Elbaz-Poulichet F."/>
            <person name="Fonknechten N."/>
            <person name="Lauga B."/>
            <person name="Mornico D."/>
            <person name="Ortet P."/>
            <person name="Schaeffer C."/>
            <person name="Siguier P."/>
            <person name="Alexander Thil Smith A."/>
            <person name="Van Dorsselaer A."/>
            <person name="Weissenbach J."/>
            <person name="Medigue C."/>
            <person name="Le Paslier D."/>
        </authorList>
    </citation>
    <scope>NUCLEOTIDE SEQUENCE</scope>
</reference>
<comment type="caution">
    <text evidence="1">The sequence shown here is derived from an EMBL/GenBank/DDBJ whole genome shotgun (WGS) entry which is preliminary data.</text>
</comment>
<accession>E6QHM9</accession>
<organism evidence="1">
    <name type="scientific">mine drainage metagenome</name>
    <dbReference type="NCBI Taxonomy" id="410659"/>
    <lineage>
        <taxon>unclassified sequences</taxon>
        <taxon>metagenomes</taxon>
        <taxon>ecological metagenomes</taxon>
    </lineage>
</organism>
<sequence>MSLSQLALRPLCFHSIHRESRLMIQVCTLSQGQRRSSAICEQLPPDLPQYSQRRYRYAREPHHNPKNTPRCDAVFVKQFPQNHDFALANQIHNQSIPAIPNVFSITYA</sequence>
<gene>
    <name evidence="1" type="ORF">CARN6_0010</name>
</gene>
<protein>
    <submittedName>
        <fullName evidence="1">Uncharacterized protein</fullName>
    </submittedName>
</protein>